<dbReference type="PROSITE" id="PS50010">
    <property type="entry name" value="DH_2"/>
    <property type="match status" value="1"/>
</dbReference>
<dbReference type="InterPro" id="IPR035899">
    <property type="entry name" value="DBL_dom_sf"/>
</dbReference>
<feature type="domain" description="DH" evidence="2">
    <location>
        <begin position="1"/>
        <end position="77"/>
    </location>
</feature>
<dbReference type="SUPFAM" id="SSF48065">
    <property type="entry name" value="DBL homology domain (DH-domain)"/>
    <property type="match status" value="1"/>
</dbReference>
<feature type="compositionally biased region" description="Polar residues" evidence="1">
    <location>
        <begin position="285"/>
        <end position="302"/>
    </location>
</feature>
<evidence type="ECO:0000313" key="3">
    <source>
        <dbReference type="EMBL" id="KAK2960109.1"/>
    </source>
</evidence>
<gene>
    <name evidence="3" type="ORF">BLNAU_4992</name>
</gene>
<proteinExistence type="predicted"/>
<protein>
    <submittedName>
        <fullName evidence="3">RhoGEF domain containing protein</fullName>
    </submittedName>
</protein>
<accession>A0ABQ9Y8W4</accession>
<dbReference type="PANTHER" id="PTHR12673:SF159">
    <property type="entry name" value="LD03170P"/>
    <property type="match status" value="1"/>
</dbReference>
<comment type="caution">
    <text evidence="3">The sequence shown here is derived from an EMBL/GenBank/DDBJ whole genome shotgun (WGS) entry which is preliminary data.</text>
</comment>
<feature type="region of interest" description="Disordered" evidence="1">
    <location>
        <begin position="281"/>
        <end position="310"/>
    </location>
</feature>
<name>A0ABQ9Y8W4_9EUKA</name>
<feature type="compositionally biased region" description="Polar residues" evidence="1">
    <location>
        <begin position="345"/>
        <end position="366"/>
    </location>
</feature>
<dbReference type="Pfam" id="PF00621">
    <property type="entry name" value="RhoGEF"/>
    <property type="match status" value="1"/>
</dbReference>
<dbReference type="InterPro" id="IPR051092">
    <property type="entry name" value="FYVE_RhoGEF_PH"/>
</dbReference>
<sequence length="491" mass="54446">MKSKKAFCSFVSNASANPEVGGQPLESFLIRPIQRIPRYNMMLHDLAANTWPSHPDYDPIHAAANVMQETAAFVDESVHRKERLDKVFEIQEKLIPAEYQLVKPSRIFVFQAEMLSVGKTAYNQLLFYICISDYCLVTKQTTFSKHLKIRSEFRLVPLKVSVVGPKSRNGDNQNTILSFTSHDVRQQLELYQLSSAPDPQPSSDDMKDAERYSVGDYEGRYLVEIVTQNDWWMLDLEEEDRRKDFIVRLIALVGRRVWELLQTKSPESEYVLNSAQVVGPRAESASPSRQVKSTTGRITHTGSEARPANVVVQPGTAASSFSLSSALKSAMEDIGSDPPPALATPPNQSWRASLKPNSQPAGQLSRTPPPPRLQQNQPGMIAGGSQNPMLPQNKPLKMVPRTSNPVSPSSTLQNTRTSGKPVTLSSDLSHSPSVMKASMKLKQPAGSQLKHITPNVSIRNQTTELKNEEMLEGVSKESLSRVQAAVLKCSL</sequence>
<evidence type="ECO:0000259" key="2">
    <source>
        <dbReference type="PROSITE" id="PS50010"/>
    </source>
</evidence>
<evidence type="ECO:0000256" key="1">
    <source>
        <dbReference type="SAM" id="MobiDB-lite"/>
    </source>
</evidence>
<dbReference type="EMBL" id="JARBJD010000025">
    <property type="protein sequence ID" value="KAK2960109.1"/>
    <property type="molecule type" value="Genomic_DNA"/>
</dbReference>
<dbReference type="PANTHER" id="PTHR12673">
    <property type="entry name" value="FACIOGENITAL DYSPLASIA PROTEIN"/>
    <property type="match status" value="1"/>
</dbReference>
<dbReference type="Proteomes" id="UP001281761">
    <property type="component" value="Unassembled WGS sequence"/>
</dbReference>
<feature type="compositionally biased region" description="Polar residues" evidence="1">
    <location>
        <begin position="373"/>
        <end position="390"/>
    </location>
</feature>
<evidence type="ECO:0000313" key="4">
    <source>
        <dbReference type="Proteomes" id="UP001281761"/>
    </source>
</evidence>
<organism evidence="3 4">
    <name type="scientific">Blattamonas nauphoetae</name>
    <dbReference type="NCBI Taxonomy" id="2049346"/>
    <lineage>
        <taxon>Eukaryota</taxon>
        <taxon>Metamonada</taxon>
        <taxon>Preaxostyla</taxon>
        <taxon>Oxymonadida</taxon>
        <taxon>Blattamonas</taxon>
    </lineage>
</organism>
<dbReference type="InterPro" id="IPR000219">
    <property type="entry name" value="DH_dom"/>
</dbReference>
<keyword evidence="4" id="KW-1185">Reference proteome</keyword>
<dbReference type="Gene3D" id="1.20.900.10">
    <property type="entry name" value="Dbl homology (DH) domain"/>
    <property type="match status" value="1"/>
</dbReference>
<feature type="compositionally biased region" description="Polar residues" evidence="1">
    <location>
        <begin position="401"/>
        <end position="430"/>
    </location>
</feature>
<feature type="region of interest" description="Disordered" evidence="1">
    <location>
        <begin position="330"/>
        <end position="430"/>
    </location>
</feature>
<reference evidence="3 4" key="1">
    <citation type="journal article" date="2022" name="bioRxiv">
        <title>Genomics of Preaxostyla Flagellates Illuminates Evolutionary Transitions and the Path Towards Mitochondrial Loss.</title>
        <authorList>
            <person name="Novak L.V.F."/>
            <person name="Treitli S.C."/>
            <person name="Pyrih J."/>
            <person name="Halakuc P."/>
            <person name="Pipaliya S.V."/>
            <person name="Vacek V."/>
            <person name="Brzon O."/>
            <person name="Soukal P."/>
            <person name="Eme L."/>
            <person name="Dacks J.B."/>
            <person name="Karnkowska A."/>
            <person name="Elias M."/>
            <person name="Hampl V."/>
        </authorList>
    </citation>
    <scope>NUCLEOTIDE SEQUENCE [LARGE SCALE GENOMIC DNA]</scope>
    <source>
        <strain evidence="3">NAU3</strain>
        <tissue evidence="3">Gut</tissue>
    </source>
</reference>